<dbReference type="PANTHER" id="PTHR24020:SF20">
    <property type="entry name" value="PH DOMAIN-CONTAINING PROTEIN"/>
    <property type="match status" value="1"/>
</dbReference>
<feature type="region of interest" description="Disordered" evidence="1">
    <location>
        <begin position="457"/>
        <end position="513"/>
    </location>
</feature>
<dbReference type="Gene3D" id="3.40.50.410">
    <property type="entry name" value="von Willebrand factor, type A domain"/>
    <property type="match status" value="1"/>
</dbReference>
<feature type="chain" id="PRO_5012488761" evidence="2">
    <location>
        <begin position="21"/>
        <end position="846"/>
    </location>
</feature>
<accession>A0A226EHK2</accession>
<dbReference type="Proteomes" id="UP000198287">
    <property type="component" value="Unassembled WGS sequence"/>
</dbReference>
<dbReference type="AlphaFoldDB" id="A0A226EHK2"/>
<dbReference type="CDD" id="cd01450">
    <property type="entry name" value="vWFA_subfamily_ECM"/>
    <property type="match status" value="1"/>
</dbReference>
<feature type="signal peptide" evidence="2">
    <location>
        <begin position="1"/>
        <end position="20"/>
    </location>
</feature>
<keyword evidence="2" id="KW-0732">Signal</keyword>
<evidence type="ECO:0000313" key="5">
    <source>
        <dbReference type="Proteomes" id="UP000198287"/>
    </source>
</evidence>
<dbReference type="GO" id="GO:0005581">
    <property type="term" value="C:collagen trimer"/>
    <property type="evidence" value="ECO:0007669"/>
    <property type="project" value="UniProtKB-KW"/>
</dbReference>
<dbReference type="EMBL" id="LNIX01000003">
    <property type="protein sequence ID" value="OXA56810.1"/>
    <property type="molecule type" value="Genomic_DNA"/>
</dbReference>
<gene>
    <name evidence="4" type="ORF">Fcan01_08492</name>
</gene>
<proteinExistence type="predicted"/>
<dbReference type="Pfam" id="PF00092">
    <property type="entry name" value="VWA"/>
    <property type="match status" value="1"/>
</dbReference>
<protein>
    <submittedName>
        <fullName evidence="4">Collagen alpha-1(XIV) chain</fullName>
    </submittedName>
</protein>
<dbReference type="InterPro" id="IPR036465">
    <property type="entry name" value="vWFA_dom_sf"/>
</dbReference>
<sequence length="846" mass="95190">MIQIQGQLIIFIGVLALVYSQSIDETLTPRSKGADVSEAVVRKIQRSGIFPHDQNLLRRLSYVESRDGEDDKTYRPDYFGGIWQLDEVLFNQTKNVPGLNTIYQRLDATWNIQWNSVTWADLLVPMYSGLGARLYLHTLSLSNRPIPGTIDSQAEYWRLNYNRADQNATTYKDLVKRLESDGGVCEGLMDICIVLDGSRSIGAGAFIRAKGFVADLVQTFSLNSTRVAFVLYSDNAQKIFDFSNTLTPSAMNTTIRNVRYPNGNTNTPAGLLMAVTFFNQATPRPGVPQVVATFTDGNSNRGNLTVAVAAVKTANLTSFAVGIGNEQDIRESELQQIALNDSSRVFRVNDYEALAEFFFQMNKATCEVPQEPEIGDEHNGTLNKNEKRYFKYQIPDAGFTLNLLTSGQISGWYSYTEQTPNSAVHDGLILTHTFIQSAMENSVVHIALQGDSVDPTEYNIRTDEGNQVTSTTPQSTTTYTTSTTPTSASSTTPTSASSTTPAPTSSTTLETTTPNSAKNVIASIVSVVLDHNFTNVSARDRKIRATIPGTGWTSMEYFPPDFMDYENSNRIYGGNDKQPPIFQRDQITGRISHTDDKDQFALKNQPEQFPLPKIIDRNGYIKPTKQSVGTVDITPPFETHYTYPFESKSEFICPQNDIAGYKRFAYSRKHNKCFEVGYRGPCKPNMKFFLDRSGSQFGKCDCDPEVGYNCGRPLVFLDDWCYPVYSQGPCHHNDWLVLDQGQPRCERNACSWQQTFDKIKETDCLHWVYMNGNCHLTSTRAFCERDEVLFWDVYDSRATDPTCIPAWSYPADFMNYRIDKRRIDPALPCFPGQRQTIARQCQPNYK</sequence>
<evidence type="ECO:0000313" key="4">
    <source>
        <dbReference type="EMBL" id="OXA56810.1"/>
    </source>
</evidence>
<dbReference type="PANTHER" id="PTHR24020">
    <property type="entry name" value="COLLAGEN ALPHA"/>
    <property type="match status" value="1"/>
</dbReference>
<keyword evidence="5" id="KW-1185">Reference proteome</keyword>
<dbReference type="PRINTS" id="PR00453">
    <property type="entry name" value="VWFADOMAIN"/>
</dbReference>
<evidence type="ECO:0000256" key="1">
    <source>
        <dbReference type="SAM" id="MobiDB-lite"/>
    </source>
</evidence>
<organism evidence="4 5">
    <name type="scientific">Folsomia candida</name>
    <name type="common">Springtail</name>
    <dbReference type="NCBI Taxonomy" id="158441"/>
    <lineage>
        <taxon>Eukaryota</taxon>
        <taxon>Metazoa</taxon>
        <taxon>Ecdysozoa</taxon>
        <taxon>Arthropoda</taxon>
        <taxon>Hexapoda</taxon>
        <taxon>Collembola</taxon>
        <taxon>Entomobryomorpha</taxon>
        <taxon>Isotomoidea</taxon>
        <taxon>Isotomidae</taxon>
        <taxon>Proisotominae</taxon>
        <taxon>Folsomia</taxon>
    </lineage>
</organism>
<dbReference type="InterPro" id="IPR050525">
    <property type="entry name" value="ECM_Assembly_Org"/>
</dbReference>
<reference evidence="4 5" key="1">
    <citation type="submission" date="2015-12" db="EMBL/GenBank/DDBJ databases">
        <title>The genome of Folsomia candida.</title>
        <authorList>
            <person name="Faddeeva A."/>
            <person name="Derks M.F."/>
            <person name="Anvar Y."/>
            <person name="Smit S."/>
            <person name="Van Straalen N."/>
            <person name="Roelofs D."/>
        </authorList>
    </citation>
    <scope>NUCLEOTIDE SEQUENCE [LARGE SCALE GENOMIC DNA]</scope>
    <source>
        <strain evidence="4 5">VU population</strain>
        <tissue evidence="4">Whole body</tissue>
    </source>
</reference>
<dbReference type="SMART" id="SM00327">
    <property type="entry name" value="VWA"/>
    <property type="match status" value="1"/>
</dbReference>
<comment type="caution">
    <text evidence="4">The sequence shown here is derived from an EMBL/GenBank/DDBJ whole genome shotgun (WGS) entry which is preliminary data.</text>
</comment>
<feature type="domain" description="VWFA" evidence="3">
    <location>
        <begin position="190"/>
        <end position="361"/>
    </location>
</feature>
<dbReference type="SUPFAM" id="SSF53300">
    <property type="entry name" value="vWA-like"/>
    <property type="match status" value="1"/>
</dbReference>
<keyword evidence="4" id="KW-0176">Collagen</keyword>
<dbReference type="OrthoDB" id="7780781at2759"/>
<evidence type="ECO:0000259" key="3">
    <source>
        <dbReference type="PROSITE" id="PS50234"/>
    </source>
</evidence>
<dbReference type="InterPro" id="IPR031993">
    <property type="entry name" value="DUF4789"/>
</dbReference>
<dbReference type="PROSITE" id="PS50234">
    <property type="entry name" value="VWFA"/>
    <property type="match status" value="1"/>
</dbReference>
<dbReference type="STRING" id="158441.A0A226EHK2"/>
<feature type="compositionally biased region" description="Low complexity" evidence="1">
    <location>
        <begin position="469"/>
        <end position="513"/>
    </location>
</feature>
<dbReference type="InterPro" id="IPR002035">
    <property type="entry name" value="VWF_A"/>
</dbReference>
<evidence type="ECO:0000256" key="2">
    <source>
        <dbReference type="SAM" id="SignalP"/>
    </source>
</evidence>
<dbReference type="Pfam" id="PF16033">
    <property type="entry name" value="DUF4789"/>
    <property type="match status" value="1"/>
</dbReference>
<name>A0A226EHK2_FOLCA</name>